<name>A0ABM5KA19_DIAVI</name>
<dbReference type="RefSeq" id="XP_050507037.1">
    <property type="nucleotide sequence ID" value="XM_050651080.1"/>
</dbReference>
<dbReference type="GeneID" id="126884822"/>
<sequence>MDKSSKPKRSKNPEENKLDLEFRQILCVIKQFIPYVNSNSHLSAYRSWLEKLSSAQTEKANRNRYLIELAKQIKDNVLVYPFHENPSGVDLEQFTEAESDGELTEEGNSILCDVLCNANNISADSSLIMPKEYSQNVQERQGNVENIGTNDLRCPKMPEESSWLDLTDGDESQTSIQVAQLNGSGDTKKETKSIQFKDDTTTKEVVDGKVPLKNTNFVPADWKDTIEALQMRLTETLNQNEDLKRMLESQNTALSYEVKAREEVEGKLKKSSELFKKQSEIIHVRNEEAFKKFETSFQMELNDVHHSYQIRMEEMKANYEARIAEIKLEFENDKKAKDQEICRLSEIIHQQCTRMSNEITALKTQVESTFNHKPEDKIILLQKCISKMNKFYQKSEKEYLKQIEKLKQDIEFKDKLQLIQMKTQHAELTVQSSVERQKHIDDIINNLEVKYIKMLEMHEKQVMESKKIDDERLQYLKDLLEKHNISFKVF</sequence>
<evidence type="ECO:0000313" key="4">
    <source>
        <dbReference type="Proteomes" id="UP001652700"/>
    </source>
</evidence>
<evidence type="ECO:0000313" key="3">
    <source>
        <dbReference type="EnsemblMetazoa" id="XP_050507037.1"/>
    </source>
</evidence>
<evidence type="ECO:0000259" key="2">
    <source>
        <dbReference type="Pfam" id="PF14846"/>
    </source>
</evidence>
<protein>
    <recommendedName>
        <fullName evidence="2">DUF4485 domain-containing protein</fullName>
    </recommendedName>
</protein>
<keyword evidence="1" id="KW-0175">Coiled coil</keyword>
<feature type="domain" description="DUF4485" evidence="2">
    <location>
        <begin position="18"/>
        <end position="96"/>
    </location>
</feature>
<dbReference type="Pfam" id="PF14846">
    <property type="entry name" value="DUF4485"/>
    <property type="match status" value="1"/>
</dbReference>
<feature type="coiled-coil region" evidence="1">
    <location>
        <begin position="309"/>
        <end position="336"/>
    </location>
</feature>
<reference evidence="3" key="1">
    <citation type="submission" date="2025-05" db="UniProtKB">
        <authorList>
            <consortium name="EnsemblMetazoa"/>
        </authorList>
    </citation>
    <scope>IDENTIFICATION</scope>
</reference>
<dbReference type="InterPro" id="IPR027831">
    <property type="entry name" value="DUF4485"/>
</dbReference>
<accession>A0ABM5KA19</accession>
<organism evidence="3 4">
    <name type="scientific">Diabrotica virgifera virgifera</name>
    <name type="common">western corn rootworm</name>
    <dbReference type="NCBI Taxonomy" id="50390"/>
    <lineage>
        <taxon>Eukaryota</taxon>
        <taxon>Metazoa</taxon>
        <taxon>Ecdysozoa</taxon>
        <taxon>Arthropoda</taxon>
        <taxon>Hexapoda</taxon>
        <taxon>Insecta</taxon>
        <taxon>Pterygota</taxon>
        <taxon>Neoptera</taxon>
        <taxon>Endopterygota</taxon>
        <taxon>Coleoptera</taxon>
        <taxon>Polyphaga</taxon>
        <taxon>Cucujiformia</taxon>
        <taxon>Chrysomeloidea</taxon>
        <taxon>Chrysomelidae</taxon>
        <taxon>Galerucinae</taxon>
        <taxon>Diabroticina</taxon>
        <taxon>Diabroticites</taxon>
        <taxon>Diabrotica</taxon>
    </lineage>
</organism>
<evidence type="ECO:0000256" key="1">
    <source>
        <dbReference type="SAM" id="Coils"/>
    </source>
</evidence>
<proteinExistence type="predicted"/>
<keyword evidence="4" id="KW-1185">Reference proteome</keyword>
<feature type="coiled-coil region" evidence="1">
    <location>
        <begin position="226"/>
        <end position="253"/>
    </location>
</feature>
<dbReference type="EnsemblMetazoa" id="XM_050651080.1">
    <property type="protein sequence ID" value="XP_050507037.1"/>
    <property type="gene ID" value="LOC126884822"/>
</dbReference>
<dbReference type="Proteomes" id="UP001652700">
    <property type="component" value="Unplaced"/>
</dbReference>